<feature type="transmembrane region" description="Helical" evidence="7">
    <location>
        <begin position="197"/>
        <end position="214"/>
    </location>
</feature>
<dbReference type="PANTHER" id="PTHR30589:SF0">
    <property type="entry name" value="PHOSPHATIDYLGLYCEROL--PROLIPOPROTEIN DIACYLGLYCERYL TRANSFERASE"/>
    <property type="match status" value="1"/>
</dbReference>
<evidence type="ECO:0000313" key="8">
    <source>
        <dbReference type="EMBL" id="QCI21154.1"/>
    </source>
</evidence>
<dbReference type="PANTHER" id="PTHR30589">
    <property type="entry name" value="PROLIPOPROTEIN DIACYLGLYCERYL TRANSFERASE"/>
    <property type="match status" value="1"/>
</dbReference>
<name>A0A4D6Y3Y3_9GAMM</name>
<feature type="transmembrane region" description="Helical" evidence="7">
    <location>
        <begin position="97"/>
        <end position="115"/>
    </location>
</feature>
<comment type="subcellular location">
    <subcellularLocation>
        <location evidence="7">Cell membrane</location>
        <topology evidence="7">Multi-pass membrane protein</topology>
    </subcellularLocation>
</comment>
<accession>A0A4D6Y3Y3</accession>
<keyword evidence="4 7" id="KW-0812">Transmembrane</keyword>
<comment type="catalytic activity">
    <reaction evidence="7">
        <text>L-cysteinyl-[prolipoprotein] + a 1,2-diacyl-sn-glycero-3-phospho-(1'-sn-glycerol) = an S-1,2-diacyl-sn-glyceryl-L-cysteinyl-[prolipoprotein] + sn-glycerol 1-phosphate + H(+)</text>
        <dbReference type="Rhea" id="RHEA:56712"/>
        <dbReference type="Rhea" id="RHEA-COMP:14679"/>
        <dbReference type="Rhea" id="RHEA-COMP:14680"/>
        <dbReference type="ChEBI" id="CHEBI:15378"/>
        <dbReference type="ChEBI" id="CHEBI:29950"/>
        <dbReference type="ChEBI" id="CHEBI:57685"/>
        <dbReference type="ChEBI" id="CHEBI:64716"/>
        <dbReference type="ChEBI" id="CHEBI:140658"/>
        <dbReference type="EC" id="2.5.1.145"/>
    </reaction>
</comment>
<dbReference type="GO" id="GO:0008961">
    <property type="term" value="F:phosphatidylglycerol-prolipoprotein diacylglyceryl transferase activity"/>
    <property type="evidence" value="ECO:0007669"/>
    <property type="project" value="UniProtKB-UniRule"/>
</dbReference>
<keyword evidence="3 7" id="KW-0808">Transferase</keyword>
<dbReference type="AlphaFoldDB" id="A0A4D6Y3Y3"/>
<feature type="transmembrane region" description="Helical" evidence="7">
    <location>
        <begin position="20"/>
        <end position="37"/>
    </location>
</feature>
<evidence type="ECO:0000256" key="6">
    <source>
        <dbReference type="ARBA" id="ARBA00023136"/>
    </source>
</evidence>
<protein>
    <recommendedName>
        <fullName evidence="7">Phosphatidylglycerol--prolipoprotein diacylglyceryl transferase</fullName>
        <ecNumber evidence="7">2.5.1.145</ecNumber>
    </recommendedName>
</protein>
<evidence type="ECO:0000256" key="4">
    <source>
        <dbReference type="ARBA" id="ARBA00022692"/>
    </source>
</evidence>
<evidence type="ECO:0000256" key="3">
    <source>
        <dbReference type="ARBA" id="ARBA00022679"/>
    </source>
</evidence>
<evidence type="ECO:0000256" key="1">
    <source>
        <dbReference type="ARBA" id="ARBA00007150"/>
    </source>
</evidence>
<dbReference type="HAMAP" id="MF_01147">
    <property type="entry name" value="Lgt"/>
    <property type="match status" value="1"/>
</dbReference>
<dbReference type="InterPro" id="IPR001640">
    <property type="entry name" value="Lgt"/>
</dbReference>
<dbReference type="OrthoDB" id="871140at2"/>
<dbReference type="EC" id="2.5.1.145" evidence="7"/>
<comment type="similarity">
    <text evidence="1 7">Belongs to the Lgt family.</text>
</comment>
<evidence type="ECO:0000256" key="2">
    <source>
        <dbReference type="ARBA" id="ARBA00022475"/>
    </source>
</evidence>
<keyword evidence="6 7" id="KW-0472">Membrane</keyword>
<dbReference type="PROSITE" id="PS01311">
    <property type="entry name" value="LGT"/>
    <property type="match status" value="1"/>
</dbReference>
<dbReference type="Proteomes" id="UP000298738">
    <property type="component" value="Chromosome"/>
</dbReference>
<dbReference type="GO" id="GO:0005886">
    <property type="term" value="C:plasma membrane"/>
    <property type="evidence" value="ECO:0007669"/>
    <property type="project" value="UniProtKB-SubCell"/>
</dbReference>
<keyword evidence="8" id="KW-0449">Lipoprotein</keyword>
<dbReference type="GO" id="GO:0042158">
    <property type="term" value="P:lipoprotein biosynthetic process"/>
    <property type="evidence" value="ECO:0007669"/>
    <property type="project" value="UniProtKB-UniRule"/>
</dbReference>
<proteinExistence type="inferred from homology"/>
<feature type="transmembrane region" description="Helical" evidence="7">
    <location>
        <begin position="57"/>
        <end position="77"/>
    </location>
</feature>
<evidence type="ECO:0000256" key="5">
    <source>
        <dbReference type="ARBA" id="ARBA00022989"/>
    </source>
</evidence>
<gene>
    <name evidence="7" type="primary">lgt</name>
    <name evidence="8" type="ORF">D9V68_02240</name>
</gene>
<dbReference type="Pfam" id="PF01790">
    <property type="entry name" value="LGT"/>
    <property type="match status" value="1"/>
</dbReference>
<dbReference type="NCBIfam" id="TIGR00544">
    <property type="entry name" value="lgt"/>
    <property type="match status" value="1"/>
</dbReference>
<comment type="pathway">
    <text evidence="7">Protein modification; lipoprotein biosynthesis (diacylglyceryl transfer).</text>
</comment>
<evidence type="ECO:0000256" key="7">
    <source>
        <dbReference type="HAMAP-Rule" id="MF_01147"/>
    </source>
</evidence>
<keyword evidence="2 7" id="KW-1003">Cell membrane</keyword>
<feature type="transmembrane region" description="Helical" evidence="7">
    <location>
        <begin position="255"/>
        <end position="279"/>
    </location>
</feature>
<organism evidence="8 9">
    <name type="scientific">Buchnera aphidicola</name>
    <name type="common">Hyperomyzus lactucae</name>
    <dbReference type="NCBI Taxonomy" id="1241860"/>
    <lineage>
        <taxon>Bacteria</taxon>
        <taxon>Pseudomonadati</taxon>
        <taxon>Pseudomonadota</taxon>
        <taxon>Gammaproteobacteria</taxon>
        <taxon>Enterobacterales</taxon>
        <taxon>Erwiniaceae</taxon>
        <taxon>Buchnera</taxon>
    </lineage>
</organism>
<dbReference type="RefSeq" id="WP_158357930.1">
    <property type="nucleotide sequence ID" value="NZ_CP034876.1"/>
</dbReference>
<feature type="binding site" evidence="7">
    <location>
        <position position="140"/>
    </location>
    <ligand>
        <name>a 1,2-diacyl-sn-glycero-3-phospho-(1'-sn-glycerol)</name>
        <dbReference type="ChEBI" id="CHEBI:64716"/>
    </ligand>
</feature>
<reference evidence="8 9" key="1">
    <citation type="submission" date="2018-12" db="EMBL/GenBank/DDBJ databases">
        <authorList>
            <person name="Chong R.A."/>
        </authorList>
    </citation>
    <scope>NUCLEOTIDE SEQUENCE [LARGE SCALE GENOMIC DNA]</scope>
    <source>
        <strain evidence="8 9">Hla</strain>
    </source>
</reference>
<dbReference type="EMBL" id="CP034876">
    <property type="protein sequence ID" value="QCI21154.1"/>
    <property type="molecule type" value="Genomic_DNA"/>
</dbReference>
<dbReference type="UniPathway" id="UPA00664"/>
<reference evidence="8 9" key="2">
    <citation type="submission" date="2019-05" db="EMBL/GenBank/DDBJ databases">
        <title>Genome evolution of the obligate endosymbiont Buchnera aphidicola.</title>
        <authorList>
            <person name="Moran N.A."/>
        </authorList>
    </citation>
    <scope>NUCLEOTIDE SEQUENCE [LARGE SCALE GENOMIC DNA]</scope>
    <source>
        <strain evidence="8 9">Hla</strain>
    </source>
</reference>
<sequence>MYIFFPNLNPVIFSIGSVSARWYGLMYFISFLFAIWYGKKNSIKNKEIWYKKKIEILLYAVFLGSCIGGRIGYVIFYNFSYFSQNILCIFYVWKGGMSFHGGLIGGMITILYFSLKYKKKILEISDFITPLVPFGLGAGRLGNFINSELWGRVSPNFSYAVIFPNSQYQDLEAIKKYPQLKTLFDEYGALPRHPSQLYEFFFEGFILFFIIYFFSKKNRPTGSISGLFLVSYGIFRTILEFFREPDPQLGLLNNIFTMGQILSIPMIITGLIIMFKVFYRNKIDY</sequence>
<keyword evidence="5 7" id="KW-1133">Transmembrane helix</keyword>
<comment type="function">
    <text evidence="7">Catalyzes the transfer of the diacylglyceryl group from phosphatidylglycerol to the sulfhydryl group of the N-terminal cysteine of a prolipoprotein, the first step in the formation of mature lipoproteins.</text>
</comment>
<evidence type="ECO:0000313" key="9">
    <source>
        <dbReference type="Proteomes" id="UP000298738"/>
    </source>
</evidence>